<feature type="region of interest" description="Disordered" evidence="1">
    <location>
        <begin position="16"/>
        <end position="35"/>
    </location>
</feature>
<evidence type="ECO:0000313" key="3">
    <source>
        <dbReference type="Proteomes" id="UP000648187"/>
    </source>
</evidence>
<protein>
    <submittedName>
        <fullName evidence="2">Uncharacterized protein</fullName>
    </submittedName>
</protein>
<keyword evidence="3" id="KW-1185">Reference proteome</keyword>
<name>A0A835GCH9_SPOEX</name>
<dbReference type="AlphaFoldDB" id="A0A835GCH9"/>
<gene>
    <name evidence="2" type="ORF">HW555_009388</name>
</gene>
<evidence type="ECO:0000256" key="1">
    <source>
        <dbReference type="SAM" id="MobiDB-lite"/>
    </source>
</evidence>
<feature type="compositionally biased region" description="Basic residues" evidence="1">
    <location>
        <begin position="16"/>
        <end position="25"/>
    </location>
</feature>
<proteinExistence type="predicted"/>
<sequence>MELPSEAWRVKVPHTLHPKSWHPGRHTKDQNVSKNSEGKQNVTWCLFSRKKKKCYEEESPSLLSLANNLNRNCCRCCWIFVKYVKEVFRCVYCLLNFQLPYMCFENMFCALVDATFATIVDLYCLIRASWRAFNNCPEPC</sequence>
<organism evidence="2 3">
    <name type="scientific">Spodoptera exigua</name>
    <name type="common">Beet armyworm</name>
    <name type="synonym">Noctua fulgens</name>
    <dbReference type="NCBI Taxonomy" id="7107"/>
    <lineage>
        <taxon>Eukaryota</taxon>
        <taxon>Metazoa</taxon>
        <taxon>Ecdysozoa</taxon>
        <taxon>Arthropoda</taxon>
        <taxon>Hexapoda</taxon>
        <taxon>Insecta</taxon>
        <taxon>Pterygota</taxon>
        <taxon>Neoptera</taxon>
        <taxon>Endopterygota</taxon>
        <taxon>Lepidoptera</taxon>
        <taxon>Glossata</taxon>
        <taxon>Ditrysia</taxon>
        <taxon>Noctuoidea</taxon>
        <taxon>Noctuidae</taxon>
        <taxon>Amphipyrinae</taxon>
        <taxon>Spodoptera</taxon>
    </lineage>
</organism>
<comment type="caution">
    <text evidence="2">The sequence shown here is derived from an EMBL/GenBank/DDBJ whole genome shotgun (WGS) entry which is preliminary data.</text>
</comment>
<dbReference type="EMBL" id="JACKWZ010000207">
    <property type="protein sequence ID" value="KAF9411974.1"/>
    <property type="molecule type" value="Genomic_DNA"/>
</dbReference>
<reference evidence="2" key="1">
    <citation type="submission" date="2020-08" db="EMBL/GenBank/DDBJ databases">
        <title>Spodoptera exigua strain:BAW_Kor-Di-RS1 Genome sequencing and assembly.</title>
        <authorList>
            <person name="Kim J."/>
            <person name="Nam H.Y."/>
            <person name="Kwon M."/>
            <person name="Choi J.H."/>
            <person name="Cho S.R."/>
            <person name="Kim G.-H."/>
        </authorList>
    </citation>
    <scope>NUCLEOTIDE SEQUENCE</scope>
    <source>
        <strain evidence="2">BAW_Kor-Di-RS1</strain>
        <tissue evidence="2">Whole-body</tissue>
    </source>
</reference>
<evidence type="ECO:0000313" key="2">
    <source>
        <dbReference type="EMBL" id="KAF9411974.1"/>
    </source>
</evidence>
<dbReference type="Proteomes" id="UP000648187">
    <property type="component" value="Unassembled WGS sequence"/>
</dbReference>
<accession>A0A835GCH9</accession>